<dbReference type="InterPro" id="IPR023395">
    <property type="entry name" value="MCP_dom_sf"/>
</dbReference>
<dbReference type="InterPro" id="IPR018108">
    <property type="entry name" value="MCP_transmembrane"/>
</dbReference>
<dbReference type="PANTHER" id="PTHR45758">
    <property type="entry name" value="MITOFERRIN-1-RELATED"/>
    <property type="match status" value="1"/>
</dbReference>
<evidence type="ECO:0000256" key="5">
    <source>
        <dbReference type="ARBA" id="ARBA00022989"/>
    </source>
</evidence>
<organism evidence="8">
    <name type="scientific">seawater metagenome</name>
    <dbReference type="NCBI Taxonomy" id="1561972"/>
    <lineage>
        <taxon>unclassified sequences</taxon>
        <taxon>metagenomes</taxon>
        <taxon>ecological metagenomes</taxon>
    </lineage>
</organism>
<dbReference type="GO" id="GO:0031966">
    <property type="term" value="C:mitochondrial membrane"/>
    <property type="evidence" value="ECO:0007669"/>
    <property type="project" value="UniProtKB-SubCell"/>
</dbReference>
<proteinExistence type="inferred from homology"/>
<protein>
    <submittedName>
        <fullName evidence="8">Mitochondrial carrier protein</fullName>
    </submittedName>
</protein>
<evidence type="ECO:0000256" key="6">
    <source>
        <dbReference type="ARBA" id="ARBA00023128"/>
    </source>
</evidence>
<name>A0A5E8CLA3_9ZZZZ</name>
<reference evidence="8" key="1">
    <citation type="submission" date="2019-09" db="EMBL/GenBank/DDBJ databases">
        <authorList>
            <person name="Needham M D."/>
        </authorList>
    </citation>
    <scope>NUCLEOTIDE SEQUENCE</scope>
</reference>
<evidence type="ECO:0000256" key="7">
    <source>
        <dbReference type="ARBA" id="ARBA00023136"/>
    </source>
</evidence>
<comment type="subcellular location">
    <subcellularLocation>
        <location evidence="1">Mitochondrion membrane</location>
        <topology evidence="1">Multi-pass membrane protein</topology>
    </subcellularLocation>
</comment>
<keyword evidence="7" id="KW-0472">Membrane</keyword>
<comment type="similarity">
    <text evidence="2">Belongs to the mitochondrial carrier (TC 2.A.29) family.</text>
</comment>
<dbReference type="EMBL" id="CABVLZ010000007">
    <property type="protein sequence ID" value="VVU95659.1"/>
    <property type="molecule type" value="Genomic_DNA"/>
</dbReference>
<evidence type="ECO:0000256" key="4">
    <source>
        <dbReference type="ARBA" id="ARBA00022692"/>
    </source>
</evidence>
<dbReference type="AlphaFoldDB" id="A0A5E8CLA3"/>
<dbReference type="SUPFAM" id="SSF103506">
    <property type="entry name" value="Mitochondrial carrier"/>
    <property type="match status" value="1"/>
</dbReference>
<dbReference type="GO" id="GO:0015093">
    <property type="term" value="F:ferrous iron transmembrane transporter activity"/>
    <property type="evidence" value="ECO:0007669"/>
    <property type="project" value="TreeGrafter"/>
</dbReference>
<sequence>MDKNHIIAGSLAGLFEHITMYPFDSIKTRIQVNSFHINQLWRGMPVIGFGSIPAHALYFSSYEFVKKEINLDPKKYDIINAGLCGVIPCILHDSVMVPFDVIKQRMQISNNINNKNMIIKIYKNEGLLAFYRSYPITLLANLPMVTSFMAINENIKVFFNKREEDLTTKEIVISSFTAGTVSAILTTPIDIIKTKLQTQHDGLYKNIRHTSIKIMNQNGIKGFFKGVLPRIMYVAPSSTIGWFFYEHFKIKLKNI</sequence>
<dbReference type="PANTHER" id="PTHR45758:SF4">
    <property type="entry name" value="MITOFERRIN-1"/>
    <property type="match status" value="1"/>
</dbReference>
<evidence type="ECO:0000256" key="2">
    <source>
        <dbReference type="ARBA" id="ARBA00006375"/>
    </source>
</evidence>
<evidence type="ECO:0000313" key="8">
    <source>
        <dbReference type="EMBL" id="VVU95659.1"/>
    </source>
</evidence>
<evidence type="ECO:0000256" key="1">
    <source>
        <dbReference type="ARBA" id="ARBA00004225"/>
    </source>
</evidence>
<dbReference type="Pfam" id="PF00153">
    <property type="entry name" value="Mito_carr"/>
    <property type="match status" value="3"/>
</dbReference>
<gene>
    <name evidence="8" type="ORF">CPAV1605_1412</name>
</gene>
<keyword evidence="3" id="KW-0813">Transport</keyword>
<accession>A0A5E8CLA3</accession>
<keyword evidence="4" id="KW-0812">Transmembrane</keyword>
<keyword evidence="5" id="KW-1133">Transmembrane helix</keyword>
<dbReference type="PROSITE" id="PS50920">
    <property type="entry name" value="SOLCAR"/>
    <property type="match status" value="2"/>
</dbReference>
<dbReference type="Gene3D" id="1.50.40.10">
    <property type="entry name" value="Mitochondrial carrier domain"/>
    <property type="match status" value="1"/>
</dbReference>
<dbReference type="GO" id="GO:0048250">
    <property type="term" value="P:iron import into the mitochondrion"/>
    <property type="evidence" value="ECO:0007669"/>
    <property type="project" value="TreeGrafter"/>
</dbReference>
<evidence type="ECO:0000256" key="3">
    <source>
        <dbReference type="ARBA" id="ARBA00022448"/>
    </source>
</evidence>
<keyword evidence="6" id="KW-0496">Mitochondrion</keyword>